<keyword evidence="9" id="KW-1185">Reference proteome</keyword>
<name>A0ABV8QPQ5_9BACT</name>
<dbReference type="Proteomes" id="UP001595907">
    <property type="component" value="Unassembled WGS sequence"/>
</dbReference>
<comment type="subcellular location">
    <subcellularLocation>
        <location evidence="1">Cell outer membrane</location>
    </subcellularLocation>
</comment>
<accession>A0ABV8QPQ5</accession>
<evidence type="ECO:0000259" key="7">
    <source>
        <dbReference type="Pfam" id="PF14322"/>
    </source>
</evidence>
<evidence type="ECO:0000313" key="9">
    <source>
        <dbReference type="Proteomes" id="UP001595907"/>
    </source>
</evidence>
<dbReference type="Gene3D" id="1.25.40.390">
    <property type="match status" value="1"/>
</dbReference>
<comment type="caution">
    <text evidence="8">The sequence shown here is derived from an EMBL/GenBank/DDBJ whole genome shotgun (WGS) entry which is preliminary data.</text>
</comment>
<sequence length="454" mass="48745">MKKILIGSFFAASILSTGCKKLLDKLPTDAQPGEEVLKSSSNVLSVLAASYSRFTDNNFVGGEVQRTAELYGNQVDLANATGGAPAQFVSRSFNIFNQIGRDIWFTGYEAIGRANVVLNAIDNNTFNDTTAAAKNTWKGEALFIRGAAHFELVRIFAKPYTANPTSDPGVVLRLRALNATEAQQQVQRSTVKQSYDAAIADLKAAEQLLPTTNGVRATRWAAKAYLARIYFNMADYANAFAYANDVITNGGFALGTDVKAPFTTTGNVASFPASVVFGVLGDGGRLRGNFWNSDLNNTFLPIANATFSNINARGGNRATFLSTSSTSGKGVSLKWSVLGDVAINVPVVRLSEMYLIRAEARVQTGTFTDAAVRADYNAVRAVAGVVADNSTSGATALLTAIRNERQVELFTEGDSYHELRRLKQSVRGIAFDDATGLLKIPDGEVRVNPGMIQN</sequence>
<dbReference type="Pfam" id="PF14322">
    <property type="entry name" value="SusD-like_3"/>
    <property type="match status" value="1"/>
</dbReference>
<dbReference type="RefSeq" id="WP_379707481.1">
    <property type="nucleotide sequence ID" value="NZ_JBHSCZ010000001.1"/>
</dbReference>
<keyword evidence="5" id="KW-0998">Cell outer membrane</keyword>
<organism evidence="8 9">
    <name type="scientific">Ferruginibacter yonginensis</name>
    <dbReference type="NCBI Taxonomy" id="1310416"/>
    <lineage>
        <taxon>Bacteria</taxon>
        <taxon>Pseudomonadati</taxon>
        <taxon>Bacteroidota</taxon>
        <taxon>Chitinophagia</taxon>
        <taxon>Chitinophagales</taxon>
        <taxon>Chitinophagaceae</taxon>
        <taxon>Ferruginibacter</taxon>
    </lineage>
</organism>
<reference evidence="9" key="1">
    <citation type="journal article" date="2019" name="Int. J. Syst. Evol. Microbiol.">
        <title>The Global Catalogue of Microorganisms (GCM) 10K type strain sequencing project: providing services to taxonomists for standard genome sequencing and annotation.</title>
        <authorList>
            <consortium name="The Broad Institute Genomics Platform"/>
            <consortium name="The Broad Institute Genome Sequencing Center for Infectious Disease"/>
            <person name="Wu L."/>
            <person name="Ma J."/>
        </authorList>
    </citation>
    <scope>NUCLEOTIDE SEQUENCE [LARGE SCALE GENOMIC DNA]</scope>
    <source>
        <strain evidence="9">CECT 8289</strain>
    </source>
</reference>
<dbReference type="PROSITE" id="PS51257">
    <property type="entry name" value="PROKAR_LIPOPROTEIN"/>
    <property type="match status" value="1"/>
</dbReference>
<evidence type="ECO:0000256" key="1">
    <source>
        <dbReference type="ARBA" id="ARBA00004442"/>
    </source>
</evidence>
<dbReference type="InterPro" id="IPR011990">
    <property type="entry name" value="TPR-like_helical_dom_sf"/>
</dbReference>
<keyword evidence="4" id="KW-0472">Membrane</keyword>
<dbReference type="InterPro" id="IPR012944">
    <property type="entry name" value="SusD_RagB_dom"/>
</dbReference>
<proteinExistence type="inferred from homology"/>
<dbReference type="InterPro" id="IPR033985">
    <property type="entry name" value="SusD-like_N"/>
</dbReference>
<gene>
    <name evidence="8" type="ORF">ACFOWM_04485</name>
</gene>
<dbReference type="Pfam" id="PF07980">
    <property type="entry name" value="SusD_RagB"/>
    <property type="match status" value="1"/>
</dbReference>
<feature type="domain" description="RagB/SusD" evidence="6">
    <location>
        <begin position="341"/>
        <end position="424"/>
    </location>
</feature>
<dbReference type="EMBL" id="JBHSCZ010000001">
    <property type="protein sequence ID" value="MFC4262119.1"/>
    <property type="molecule type" value="Genomic_DNA"/>
</dbReference>
<evidence type="ECO:0000256" key="2">
    <source>
        <dbReference type="ARBA" id="ARBA00006275"/>
    </source>
</evidence>
<feature type="domain" description="SusD-like N-terminal" evidence="7">
    <location>
        <begin position="61"/>
        <end position="230"/>
    </location>
</feature>
<dbReference type="SUPFAM" id="SSF48452">
    <property type="entry name" value="TPR-like"/>
    <property type="match status" value="1"/>
</dbReference>
<evidence type="ECO:0000313" key="8">
    <source>
        <dbReference type="EMBL" id="MFC4262119.1"/>
    </source>
</evidence>
<evidence type="ECO:0000259" key="6">
    <source>
        <dbReference type="Pfam" id="PF07980"/>
    </source>
</evidence>
<evidence type="ECO:0000256" key="5">
    <source>
        <dbReference type="ARBA" id="ARBA00023237"/>
    </source>
</evidence>
<evidence type="ECO:0000256" key="3">
    <source>
        <dbReference type="ARBA" id="ARBA00022729"/>
    </source>
</evidence>
<keyword evidence="3" id="KW-0732">Signal</keyword>
<comment type="similarity">
    <text evidence="2">Belongs to the SusD family.</text>
</comment>
<protein>
    <submittedName>
        <fullName evidence="8">RagB/SusD family nutrient uptake outer membrane protein</fullName>
    </submittedName>
</protein>
<evidence type="ECO:0000256" key="4">
    <source>
        <dbReference type="ARBA" id="ARBA00023136"/>
    </source>
</evidence>